<proteinExistence type="predicted"/>
<reference evidence="2" key="1">
    <citation type="submission" date="2016-11" db="EMBL/GenBank/DDBJ databases">
        <authorList>
            <person name="Varghese N."/>
            <person name="Submissions S."/>
        </authorList>
    </citation>
    <scope>NUCLEOTIDE SEQUENCE [LARGE SCALE GENOMIC DNA]</scope>
    <source>
        <strain evidence="2">DSM 16579</strain>
    </source>
</reference>
<sequence>MMKKSRGISRRIDSCRIDEGYCLICGEFSRLTEDHVPPKGAIVLTAVEQKLVTEIYGSNLDPSLKGVKGKRGSTFKTICSNCNNYHLGKNDNEVARLFKDLNHKLLHHIKSANSYSNILSIEVDALKFCRAMVGHVLAATSSKECLKKPLPSPHFDSLRRFVLGDDNAISETHDLYYWYYPFRRHFSARLVGFHNKGHNASLSCLNFFPLAFLITPKNEGIFPVQAKRLELHDKRMYIEVSARNIGFAQFPFCALDGNVFMVLNDDQCITSYPSAKVNL</sequence>
<evidence type="ECO:0000313" key="2">
    <source>
        <dbReference type="Proteomes" id="UP000184517"/>
    </source>
</evidence>
<gene>
    <name evidence="1" type="ORF">SAMN02745753_02297</name>
</gene>
<name>A0A1M5CZL5_9GAMM</name>
<accession>A0A1M5CZL5</accession>
<evidence type="ECO:0008006" key="3">
    <source>
        <dbReference type="Google" id="ProtNLM"/>
    </source>
</evidence>
<dbReference type="AlphaFoldDB" id="A0A1M5CZL5"/>
<organism evidence="1 2">
    <name type="scientific">Marinomonas polaris DSM 16579</name>
    <dbReference type="NCBI Taxonomy" id="1122206"/>
    <lineage>
        <taxon>Bacteria</taxon>
        <taxon>Pseudomonadati</taxon>
        <taxon>Pseudomonadota</taxon>
        <taxon>Gammaproteobacteria</taxon>
        <taxon>Oceanospirillales</taxon>
        <taxon>Oceanospirillaceae</taxon>
        <taxon>Marinomonas</taxon>
    </lineage>
</organism>
<dbReference type="Proteomes" id="UP000184517">
    <property type="component" value="Unassembled WGS sequence"/>
</dbReference>
<dbReference type="EMBL" id="FQVF01000009">
    <property type="protein sequence ID" value="SHF59952.1"/>
    <property type="molecule type" value="Genomic_DNA"/>
</dbReference>
<dbReference type="OrthoDB" id="9182441at2"/>
<dbReference type="STRING" id="1122206.SAMN02745753_02297"/>
<evidence type="ECO:0000313" key="1">
    <source>
        <dbReference type="EMBL" id="SHF59952.1"/>
    </source>
</evidence>
<keyword evidence="2" id="KW-1185">Reference proteome</keyword>
<protein>
    <recommendedName>
        <fullName evidence="3">HNH endonuclease</fullName>
    </recommendedName>
</protein>